<feature type="transmembrane region" description="Helical" evidence="7">
    <location>
        <begin position="109"/>
        <end position="129"/>
    </location>
</feature>
<dbReference type="PANTHER" id="PTHR23291">
    <property type="entry name" value="BAX INHIBITOR-RELATED"/>
    <property type="match status" value="1"/>
</dbReference>
<comment type="subcellular location">
    <subcellularLocation>
        <location evidence="1">Cell membrane</location>
        <topology evidence="1">Multi-pass membrane protein</topology>
    </subcellularLocation>
</comment>
<protein>
    <submittedName>
        <fullName evidence="8">Integral membrane interacting protein</fullName>
    </submittedName>
</protein>
<comment type="similarity">
    <text evidence="2 7">Belongs to the BI1 family.</text>
</comment>
<feature type="transmembrane region" description="Helical" evidence="7">
    <location>
        <begin position="53"/>
        <end position="70"/>
    </location>
</feature>
<keyword evidence="3" id="KW-1003">Cell membrane</keyword>
<dbReference type="EMBL" id="AXZL01000027">
    <property type="protein sequence ID" value="ESE43089.1"/>
    <property type="molecule type" value="Genomic_DNA"/>
</dbReference>
<feature type="transmembrane region" description="Helical" evidence="7">
    <location>
        <begin position="202"/>
        <end position="220"/>
    </location>
</feature>
<evidence type="ECO:0000256" key="7">
    <source>
        <dbReference type="RuleBase" id="RU004379"/>
    </source>
</evidence>
<proteinExistence type="inferred from homology"/>
<evidence type="ECO:0000256" key="2">
    <source>
        <dbReference type="ARBA" id="ARBA00010350"/>
    </source>
</evidence>
<feature type="transmembrane region" description="Helical" evidence="7">
    <location>
        <begin position="165"/>
        <end position="182"/>
    </location>
</feature>
<comment type="caution">
    <text evidence="8">The sequence shown here is derived from an EMBL/GenBank/DDBJ whole genome shotgun (WGS) entry which is preliminary data.</text>
</comment>
<reference evidence="8 9" key="1">
    <citation type="journal article" date="2013" name="Genome Announc.">
        <title>Draft Genome Sequence of Shewanella decolorationis S12, a Dye-Degrading Bacterium Isolated from a Wastewater Treatment Plant.</title>
        <authorList>
            <person name="Xu M."/>
            <person name="Fang Y."/>
            <person name="Liu J."/>
            <person name="Chen X."/>
            <person name="Sun G."/>
            <person name="Guo J."/>
            <person name="Hua Z."/>
            <person name="Tu Q."/>
            <person name="Wu L."/>
            <person name="Zhou J."/>
            <person name="Liu X."/>
        </authorList>
    </citation>
    <scope>NUCLEOTIDE SEQUENCE [LARGE SCALE GENOMIC DNA]</scope>
    <source>
        <strain evidence="8 9">S12</strain>
    </source>
</reference>
<feature type="transmembrane region" description="Helical" evidence="7">
    <location>
        <begin position="141"/>
        <end position="159"/>
    </location>
</feature>
<dbReference type="Pfam" id="PF01027">
    <property type="entry name" value="Bax1-I"/>
    <property type="match status" value="1"/>
</dbReference>
<evidence type="ECO:0000256" key="4">
    <source>
        <dbReference type="ARBA" id="ARBA00022692"/>
    </source>
</evidence>
<evidence type="ECO:0000256" key="1">
    <source>
        <dbReference type="ARBA" id="ARBA00004651"/>
    </source>
</evidence>
<dbReference type="Proteomes" id="UP000017548">
    <property type="component" value="Unassembled WGS sequence"/>
</dbReference>
<dbReference type="CDD" id="cd10433">
    <property type="entry name" value="YccA_like"/>
    <property type="match status" value="1"/>
</dbReference>
<evidence type="ECO:0000256" key="3">
    <source>
        <dbReference type="ARBA" id="ARBA00022475"/>
    </source>
</evidence>
<organism evidence="8 9">
    <name type="scientific">Shewanella decolorationis S12</name>
    <dbReference type="NCBI Taxonomy" id="1353536"/>
    <lineage>
        <taxon>Bacteria</taxon>
        <taxon>Pseudomonadati</taxon>
        <taxon>Pseudomonadota</taxon>
        <taxon>Gammaproteobacteria</taxon>
        <taxon>Alteromonadales</taxon>
        <taxon>Shewanellaceae</taxon>
        <taxon>Shewanella</taxon>
    </lineage>
</organism>
<dbReference type="PANTHER" id="PTHR23291:SF115">
    <property type="entry name" value="MODULATOR OF FTSH PROTEASE YCCA"/>
    <property type="match status" value="1"/>
</dbReference>
<evidence type="ECO:0000256" key="6">
    <source>
        <dbReference type="ARBA" id="ARBA00023136"/>
    </source>
</evidence>
<feature type="transmembrane region" description="Helical" evidence="7">
    <location>
        <begin position="28"/>
        <end position="47"/>
    </location>
</feature>
<evidence type="ECO:0000313" key="8">
    <source>
        <dbReference type="EMBL" id="ESE43089.1"/>
    </source>
</evidence>
<gene>
    <name evidence="8" type="ORF">SHD_0264</name>
</gene>
<sequence length="223" mass="23785">MEKDMTQQTLYSASASTLEVNKLLKNTYLLLAMTLAFSAVCAGLAMALNISPLMSLGLSIGGLVLLFVTLRKADSAAGIFWVFAFTGMEGASLGYMLNHYAGMTNGSELIMQALGLTSVIFIALSAYAVTTKKDFSFLRGFLFAGLIVVIAAALINIFVGNSVAFMAINAGLALLMTGFILFDTSRIVNGGETNYIRATISLYLDFLNLFIAILHLLGIGNDD</sequence>
<accession>A0ABN0PST5</accession>
<name>A0ABN0PST5_9GAMM</name>
<evidence type="ECO:0000256" key="5">
    <source>
        <dbReference type="ARBA" id="ARBA00022989"/>
    </source>
</evidence>
<feature type="transmembrane region" description="Helical" evidence="7">
    <location>
        <begin position="77"/>
        <end position="97"/>
    </location>
</feature>
<evidence type="ECO:0000313" key="9">
    <source>
        <dbReference type="Proteomes" id="UP000017548"/>
    </source>
</evidence>
<keyword evidence="6 7" id="KW-0472">Membrane</keyword>
<keyword evidence="5 7" id="KW-1133">Transmembrane helix</keyword>
<keyword evidence="9" id="KW-1185">Reference proteome</keyword>
<keyword evidence="4 7" id="KW-0812">Transmembrane</keyword>
<dbReference type="InterPro" id="IPR006214">
    <property type="entry name" value="Bax_inhibitor_1-related"/>
</dbReference>